<evidence type="ECO:0000256" key="1">
    <source>
        <dbReference type="SAM" id="Phobius"/>
    </source>
</evidence>
<name>E0U925_GLOV7</name>
<dbReference type="Gene3D" id="3.30.700.10">
    <property type="entry name" value="Glycoprotein, Type 4 Pilin"/>
    <property type="match status" value="1"/>
</dbReference>
<dbReference type="Proteomes" id="UP000008206">
    <property type="component" value="Chromosome"/>
</dbReference>
<dbReference type="STRING" id="497965.Cyan7822_4246"/>
<dbReference type="HOGENOM" id="CLU_1522728_0_0_3"/>
<dbReference type="Pfam" id="PF07963">
    <property type="entry name" value="N_methyl"/>
    <property type="match status" value="1"/>
</dbReference>
<dbReference type="PROSITE" id="PS00409">
    <property type="entry name" value="PROKAR_NTER_METHYL"/>
    <property type="match status" value="1"/>
</dbReference>
<sequence length="174" mass="19335">MIKKFLILKNAQAGMSLVEILVVVMIMGILAAISAPNFFNFFSQQKLTKLNENVELLMRQVQNQSQREKVNYTLEFQVATNKDFQYKIYQGVPSATNTTTWKSLSDQPENLTVSLTQGKNITFNSNGTINSSGELQVNEKIVVSLANLNPPSKRCVIVQSLLGSLSNGKNTECN</sequence>
<keyword evidence="1" id="KW-1133">Transmembrane helix</keyword>
<protein>
    <submittedName>
        <fullName evidence="2">PilA</fullName>
    </submittedName>
</protein>
<dbReference type="SUPFAM" id="SSF54523">
    <property type="entry name" value="Pili subunits"/>
    <property type="match status" value="1"/>
</dbReference>
<dbReference type="InterPro" id="IPR045584">
    <property type="entry name" value="Pilin-like"/>
</dbReference>
<dbReference type="EMBL" id="CP002198">
    <property type="protein sequence ID" value="ADN16164.1"/>
    <property type="molecule type" value="Genomic_DNA"/>
</dbReference>
<evidence type="ECO:0000313" key="3">
    <source>
        <dbReference type="Proteomes" id="UP000008206"/>
    </source>
</evidence>
<accession>E0U925</accession>
<dbReference type="AlphaFoldDB" id="E0U925"/>
<feature type="transmembrane region" description="Helical" evidence="1">
    <location>
        <begin position="20"/>
        <end position="39"/>
    </location>
</feature>
<organism evidence="2 3">
    <name type="scientific">Gloeothece verrucosa (strain PCC 7822)</name>
    <name type="common">Cyanothece sp. (strain PCC 7822)</name>
    <dbReference type="NCBI Taxonomy" id="497965"/>
    <lineage>
        <taxon>Bacteria</taxon>
        <taxon>Bacillati</taxon>
        <taxon>Cyanobacteriota</taxon>
        <taxon>Cyanophyceae</taxon>
        <taxon>Oscillatoriophycideae</taxon>
        <taxon>Chroococcales</taxon>
        <taxon>Aphanothecaceae</taxon>
        <taxon>Gloeothece</taxon>
        <taxon>Gloeothece verrucosa</taxon>
    </lineage>
</organism>
<gene>
    <name evidence="2" type="ordered locus">Cyan7822_4246</name>
</gene>
<reference evidence="3" key="1">
    <citation type="journal article" date="2011" name="MBio">
        <title>Novel metabolic attributes of the genus Cyanothece, comprising a group of unicellular nitrogen-fixing Cyanobacteria.</title>
        <authorList>
            <person name="Bandyopadhyay A."/>
            <person name="Elvitigala T."/>
            <person name="Welsh E."/>
            <person name="Stockel J."/>
            <person name="Liberton M."/>
            <person name="Min H."/>
            <person name="Sherman L.A."/>
            <person name="Pakrasi H.B."/>
        </authorList>
    </citation>
    <scope>NUCLEOTIDE SEQUENCE [LARGE SCALE GENOMIC DNA]</scope>
    <source>
        <strain evidence="3">PCC 7822</strain>
    </source>
</reference>
<keyword evidence="1" id="KW-0472">Membrane</keyword>
<dbReference type="OrthoDB" id="468456at2"/>
<dbReference type="NCBIfam" id="TIGR02532">
    <property type="entry name" value="IV_pilin_GFxxxE"/>
    <property type="match status" value="1"/>
</dbReference>
<evidence type="ECO:0000313" key="2">
    <source>
        <dbReference type="EMBL" id="ADN16164.1"/>
    </source>
</evidence>
<dbReference type="RefSeq" id="WP_013324227.1">
    <property type="nucleotide sequence ID" value="NC_014501.1"/>
</dbReference>
<dbReference type="eggNOG" id="COG2165">
    <property type="taxonomic scope" value="Bacteria"/>
</dbReference>
<dbReference type="KEGG" id="cyj:Cyan7822_4246"/>
<proteinExistence type="predicted"/>
<keyword evidence="3" id="KW-1185">Reference proteome</keyword>
<keyword evidence="1" id="KW-0812">Transmembrane</keyword>
<dbReference type="InterPro" id="IPR012902">
    <property type="entry name" value="N_methyl_site"/>
</dbReference>